<feature type="region of interest" description="Disordered" evidence="19">
    <location>
        <begin position="1066"/>
        <end position="1095"/>
    </location>
</feature>
<feature type="compositionally biased region" description="Polar residues" evidence="19">
    <location>
        <begin position="492"/>
        <end position="502"/>
    </location>
</feature>
<dbReference type="GO" id="GO:0008270">
    <property type="term" value="F:zinc ion binding"/>
    <property type="evidence" value="ECO:0007669"/>
    <property type="project" value="UniProtKB-KW"/>
</dbReference>
<evidence type="ECO:0000259" key="20">
    <source>
        <dbReference type="PROSITE" id="PS50157"/>
    </source>
</evidence>
<evidence type="ECO:0000256" key="15">
    <source>
        <dbReference type="ARBA" id="ARBA00053244"/>
    </source>
</evidence>
<keyword evidence="3" id="KW-1017">Isopeptide bond</keyword>
<feature type="region of interest" description="Disordered" evidence="19">
    <location>
        <begin position="437"/>
        <end position="473"/>
    </location>
</feature>
<dbReference type="EMBL" id="JAROKS010000021">
    <property type="protein sequence ID" value="KAK1790990.1"/>
    <property type="molecule type" value="Genomic_DNA"/>
</dbReference>
<evidence type="ECO:0000256" key="11">
    <source>
        <dbReference type="ARBA" id="ARBA00023125"/>
    </source>
</evidence>
<keyword evidence="13" id="KW-0539">Nucleus</keyword>
<dbReference type="PANTHER" id="PTHR23233">
    <property type="entry name" value="SAL-LIKE PROTEIN"/>
    <property type="match status" value="1"/>
</dbReference>
<evidence type="ECO:0000256" key="2">
    <source>
        <dbReference type="ARBA" id="ARBA00022491"/>
    </source>
</evidence>
<comment type="similarity">
    <text evidence="14">Belongs to the sal C2H2-type zinc-finger protein family.</text>
</comment>
<dbReference type="GO" id="GO:0009966">
    <property type="term" value="P:regulation of signal transduction"/>
    <property type="evidence" value="ECO:0007669"/>
    <property type="project" value="UniProtKB-ARBA"/>
</dbReference>
<evidence type="ECO:0000256" key="5">
    <source>
        <dbReference type="ARBA" id="ARBA00022723"/>
    </source>
</evidence>
<dbReference type="FunFam" id="3.30.160.60:FF:000025">
    <property type="entry name" value="Spalt-like transcription factor 1"/>
    <property type="match status" value="1"/>
</dbReference>
<keyword evidence="2" id="KW-0678">Repressor</keyword>
<evidence type="ECO:0000256" key="12">
    <source>
        <dbReference type="ARBA" id="ARBA00023163"/>
    </source>
</evidence>
<dbReference type="GO" id="GO:0048646">
    <property type="term" value="P:anatomical structure formation involved in morphogenesis"/>
    <property type="evidence" value="ECO:0007669"/>
    <property type="project" value="UniProtKB-ARBA"/>
</dbReference>
<feature type="region of interest" description="Disordered" evidence="19">
    <location>
        <begin position="268"/>
        <end position="365"/>
    </location>
</feature>
<dbReference type="FunFam" id="3.30.160.60:FF:000079">
    <property type="entry name" value="Spalt-like transcription factor 3"/>
    <property type="match status" value="1"/>
</dbReference>
<feature type="compositionally biased region" description="Polar residues" evidence="19">
    <location>
        <begin position="1143"/>
        <end position="1181"/>
    </location>
</feature>
<feature type="compositionally biased region" description="Low complexity" evidence="19">
    <location>
        <begin position="438"/>
        <end position="463"/>
    </location>
</feature>
<evidence type="ECO:0000256" key="9">
    <source>
        <dbReference type="ARBA" id="ARBA00022843"/>
    </source>
</evidence>
<dbReference type="Gene3D" id="3.30.160.60">
    <property type="entry name" value="Classic Zinc Finger"/>
    <property type="match status" value="6"/>
</dbReference>
<feature type="domain" description="C2H2-type" evidence="20">
    <location>
        <begin position="936"/>
        <end position="963"/>
    </location>
</feature>
<accession>A0AAD8Z1M8</accession>
<dbReference type="Proteomes" id="UP001239994">
    <property type="component" value="Unassembled WGS sequence"/>
</dbReference>
<dbReference type="CDD" id="cd20908">
    <property type="entry name" value="SUF4-like"/>
    <property type="match status" value="1"/>
</dbReference>
<feature type="region of interest" description="Disordered" evidence="19">
    <location>
        <begin position="487"/>
        <end position="563"/>
    </location>
</feature>
<comment type="caution">
    <text evidence="21">The sequence shown here is derived from an EMBL/GenBank/DDBJ whole genome shotgun (WGS) entry which is preliminary data.</text>
</comment>
<dbReference type="PROSITE" id="PS00028">
    <property type="entry name" value="ZINC_FINGER_C2H2_1"/>
    <property type="match status" value="7"/>
</dbReference>
<dbReference type="GO" id="GO:0000981">
    <property type="term" value="F:DNA-binding transcription factor activity, RNA polymerase II-specific"/>
    <property type="evidence" value="ECO:0007669"/>
    <property type="project" value="TreeGrafter"/>
</dbReference>
<protein>
    <recommendedName>
        <fullName evidence="17">Sal-like protein 1</fullName>
    </recommendedName>
</protein>
<evidence type="ECO:0000256" key="1">
    <source>
        <dbReference type="ARBA" id="ARBA00004123"/>
    </source>
</evidence>
<dbReference type="FunFam" id="3.30.160.60:FF:000260">
    <property type="entry name" value="Spalt-like transcription factor 1"/>
    <property type="match status" value="1"/>
</dbReference>
<dbReference type="GO" id="GO:0001708">
    <property type="term" value="P:cell fate specification"/>
    <property type="evidence" value="ECO:0007669"/>
    <property type="project" value="UniProtKB-ARBA"/>
</dbReference>
<keyword evidence="6" id="KW-0677">Repeat</keyword>
<feature type="region of interest" description="Disordered" evidence="19">
    <location>
        <begin position="95"/>
        <end position="146"/>
    </location>
</feature>
<evidence type="ECO:0000313" key="21">
    <source>
        <dbReference type="EMBL" id="KAK1790990.1"/>
    </source>
</evidence>
<dbReference type="GO" id="GO:0000978">
    <property type="term" value="F:RNA polymerase II cis-regulatory region sequence-specific DNA binding"/>
    <property type="evidence" value="ECO:0007669"/>
    <property type="project" value="TreeGrafter"/>
</dbReference>
<feature type="compositionally biased region" description="Polar residues" evidence="19">
    <location>
        <begin position="844"/>
        <end position="856"/>
    </location>
</feature>
<comment type="function">
    <text evidence="15">Transcriptional repressor involved in organogenesis. Plays an essential role in ureteric bud invasion during kidney development.</text>
</comment>
<dbReference type="InterPro" id="IPR013087">
    <property type="entry name" value="Znf_C2H2_type"/>
</dbReference>
<keyword evidence="11" id="KW-0238">DNA-binding</keyword>
<dbReference type="GO" id="GO:0000792">
    <property type="term" value="C:heterochromatin"/>
    <property type="evidence" value="ECO:0007669"/>
    <property type="project" value="UniProtKB-ARBA"/>
</dbReference>
<gene>
    <name evidence="21" type="ORF">P4O66_014060</name>
</gene>
<dbReference type="SUPFAM" id="SSF57667">
    <property type="entry name" value="beta-beta-alpha zinc fingers"/>
    <property type="match status" value="4"/>
</dbReference>
<evidence type="ECO:0000256" key="3">
    <source>
        <dbReference type="ARBA" id="ARBA00022499"/>
    </source>
</evidence>
<feature type="region of interest" description="Disordered" evidence="19">
    <location>
        <begin position="1126"/>
        <end position="1227"/>
    </location>
</feature>
<feature type="compositionally biased region" description="Low complexity" evidence="19">
    <location>
        <begin position="552"/>
        <end position="563"/>
    </location>
</feature>
<dbReference type="FunFam" id="3.30.160.60:FF:000215">
    <property type="entry name" value="Spalt-like transcription factor 3"/>
    <property type="match status" value="1"/>
</dbReference>
<dbReference type="FunFam" id="3.30.160.60:FF:002381">
    <property type="entry name" value="Putative spalt protein"/>
    <property type="match status" value="1"/>
</dbReference>
<keyword evidence="7 18" id="KW-0863">Zinc-finger</keyword>
<feature type="domain" description="C2H2-type" evidence="20">
    <location>
        <begin position="996"/>
        <end position="1023"/>
    </location>
</feature>
<keyword evidence="22" id="KW-1185">Reference proteome</keyword>
<keyword evidence="10" id="KW-0805">Transcription regulation</keyword>
<dbReference type="GO" id="GO:0061061">
    <property type="term" value="P:muscle structure development"/>
    <property type="evidence" value="ECO:0007669"/>
    <property type="project" value="UniProtKB-ARBA"/>
</dbReference>
<dbReference type="GO" id="GO:0005654">
    <property type="term" value="C:nucleoplasm"/>
    <property type="evidence" value="ECO:0007669"/>
    <property type="project" value="UniProtKB-ARBA"/>
</dbReference>
<evidence type="ECO:0000313" key="22">
    <source>
        <dbReference type="Proteomes" id="UP001239994"/>
    </source>
</evidence>
<feature type="domain" description="C2H2-type" evidence="20">
    <location>
        <begin position="1327"/>
        <end position="1354"/>
    </location>
</feature>
<feature type="domain" description="C2H2-type" evidence="20">
    <location>
        <begin position="657"/>
        <end position="684"/>
    </location>
</feature>
<dbReference type="InterPro" id="IPR036236">
    <property type="entry name" value="Znf_C2H2_sf"/>
</dbReference>
<feature type="region of interest" description="Disordered" evidence="19">
    <location>
        <begin position="873"/>
        <end position="892"/>
    </location>
</feature>
<evidence type="ECO:0000256" key="17">
    <source>
        <dbReference type="ARBA" id="ARBA00069282"/>
    </source>
</evidence>
<dbReference type="GO" id="GO:0009791">
    <property type="term" value="P:post-embryonic development"/>
    <property type="evidence" value="ECO:0007669"/>
    <property type="project" value="UniProtKB-ARBA"/>
</dbReference>
<dbReference type="GO" id="GO:0000122">
    <property type="term" value="P:negative regulation of transcription by RNA polymerase II"/>
    <property type="evidence" value="ECO:0007669"/>
    <property type="project" value="UniProtKB-ARBA"/>
</dbReference>
<dbReference type="GO" id="GO:0003337">
    <property type="term" value="P:mesenchymal to epithelial transition involved in metanephros morphogenesis"/>
    <property type="evidence" value="ECO:0007669"/>
    <property type="project" value="UniProtKB-ARBA"/>
</dbReference>
<evidence type="ECO:0000256" key="8">
    <source>
        <dbReference type="ARBA" id="ARBA00022833"/>
    </source>
</evidence>
<evidence type="ECO:0000256" key="10">
    <source>
        <dbReference type="ARBA" id="ARBA00023015"/>
    </source>
</evidence>
<dbReference type="GO" id="GO:0048699">
    <property type="term" value="P:generation of neurons"/>
    <property type="evidence" value="ECO:0007669"/>
    <property type="project" value="UniProtKB-ARBA"/>
</dbReference>
<evidence type="ECO:0000256" key="18">
    <source>
        <dbReference type="PROSITE-ProRule" id="PRU00042"/>
    </source>
</evidence>
<keyword evidence="4" id="KW-0597">Phosphoprotein</keyword>
<keyword evidence="12" id="KW-0804">Transcription</keyword>
<feature type="compositionally biased region" description="Low complexity" evidence="19">
    <location>
        <begin position="809"/>
        <end position="821"/>
    </location>
</feature>
<dbReference type="GO" id="GO:0007507">
    <property type="term" value="P:heart development"/>
    <property type="evidence" value="ECO:0007669"/>
    <property type="project" value="UniProtKB-ARBA"/>
</dbReference>
<comment type="subcellular location">
    <subcellularLocation>
        <location evidence="1">Nucleus</location>
    </subcellularLocation>
</comment>
<feature type="domain" description="C2H2-type" evidence="20">
    <location>
        <begin position="964"/>
        <end position="991"/>
    </location>
</feature>
<dbReference type="GO" id="GO:0045944">
    <property type="term" value="P:positive regulation of transcription by RNA polymerase II"/>
    <property type="evidence" value="ECO:0007669"/>
    <property type="project" value="UniProtKB-ARBA"/>
</dbReference>
<feature type="compositionally biased region" description="Polar residues" evidence="19">
    <location>
        <begin position="95"/>
        <end position="108"/>
    </location>
</feature>
<feature type="compositionally biased region" description="Polar residues" evidence="19">
    <location>
        <begin position="12"/>
        <end position="23"/>
    </location>
</feature>
<keyword evidence="9" id="KW-0832">Ubl conjugation</keyword>
<dbReference type="SMART" id="SM00355">
    <property type="entry name" value="ZnF_C2H2"/>
    <property type="match status" value="8"/>
</dbReference>
<dbReference type="PROSITE" id="PS50157">
    <property type="entry name" value="ZINC_FINGER_C2H2_2"/>
    <property type="match status" value="7"/>
</dbReference>
<organism evidence="21 22">
    <name type="scientific">Electrophorus voltai</name>
    <dbReference type="NCBI Taxonomy" id="2609070"/>
    <lineage>
        <taxon>Eukaryota</taxon>
        <taxon>Metazoa</taxon>
        <taxon>Chordata</taxon>
        <taxon>Craniata</taxon>
        <taxon>Vertebrata</taxon>
        <taxon>Euteleostomi</taxon>
        <taxon>Actinopterygii</taxon>
        <taxon>Neopterygii</taxon>
        <taxon>Teleostei</taxon>
        <taxon>Ostariophysi</taxon>
        <taxon>Gymnotiformes</taxon>
        <taxon>Gymnotoidei</taxon>
        <taxon>Gymnotidae</taxon>
        <taxon>Electrophorus</taxon>
    </lineage>
</organism>
<name>A0AAD8Z1M8_9TELE</name>
<dbReference type="GO" id="GO:0035295">
    <property type="term" value="P:tube development"/>
    <property type="evidence" value="ECO:0007669"/>
    <property type="project" value="UniProtKB-ARBA"/>
</dbReference>
<comment type="subunit">
    <text evidence="16">May associate with NuRD histone deacetylase complex (HDAC). Interacts with components of HDAC complex including HDAC1, HDAC2, RBBP4, RBPP7, MTA1 and MTA2. Interacts with CCNQ. Interacts with NSD2 (via PHD-type zinc fingers 1, 2 and 3).</text>
</comment>
<feature type="domain" description="C2H2-type" evidence="20">
    <location>
        <begin position="1355"/>
        <end position="1382"/>
    </location>
</feature>
<keyword evidence="8" id="KW-0862">Zinc</keyword>
<evidence type="ECO:0000256" key="14">
    <source>
        <dbReference type="ARBA" id="ARBA00038474"/>
    </source>
</evidence>
<dbReference type="Pfam" id="PF00096">
    <property type="entry name" value="zf-C2H2"/>
    <property type="match status" value="5"/>
</dbReference>
<feature type="region of interest" description="Disordered" evidence="19">
    <location>
        <begin position="766"/>
        <end position="856"/>
    </location>
</feature>
<feature type="compositionally biased region" description="Low complexity" evidence="19">
    <location>
        <begin position="518"/>
        <end position="542"/>
    </location>
</feature>
<dbReference type="FunFam" id="3.30.160.60:FF:000689">
    <property type="entry name" value="Spalt like transcription factor 1"/>
    <property type="match status" value="1"/>
</dbReference>
<evidence type="ECO:0000256" key="6">
    <source>
        <dbReference type="ARBA" id="ARBA00022737"/>
    </source>
</evidence>
<evidence type="ECO:0000256" key="19">
    <source>
        <dbReference type="SAM" id="MobiDB-lite"/>
    </source>
</evidence>
<feature type="region of interest" description="Disordered" evidence="19">
    <location>
        <begin position="1"/>
        <end position="28"/>
    </location>
</feature>
<evidence type="ECO:0000256" key="13">
    <source>
        <dbReference type="ARBA" id="ARBA00023242"/>
    </source>
</evidence>
<proteinExistence type="inferred from homology"/>
<dbReference type="InterPro" id="IPR051565">
    <property type="entry name" value="Sal_C2H2-zinc-finger"/>
</dbReference>
<feature type="domain" description="C2H2-type" evidence="20">
    <location>
        <begin position="685"/>
        <end position="712"/>
    </location>
</feature>
<evidence type="ECO:0000256" key="7">
    <source>
        <dbReference type="ARBA" id="ARBA00022771"/>
    </source>
</evidence>
<dbReference type="PANTHER" id="PTHR23233:SF46">
    <property type="entry name" value="SAL-LIKE PROTEIN 3"/>
    <property type="match status" value="1"/>
</dbReference>
<reference evidence="21" key="1">
    <citation type="submission" date="2023-03" db="EMBL/GenBank/DDBJ databases">
        <title>Electrophorus voltai genome.</title>
        <authorList>
            <person name="Bian C."/>
        </authorList>
    </citation>
    <scope>NUCLEOTIDE SEQUENCE</scope>
    <source>
        <strain evidence="21">CB-2022</strain>
        <tissue evidence="21">Muscle</tissue>
    </source>
</reference>
<evidence type="ECO:0000256" key="16">
    <source>
        <dbReference type="ARBA" id="ARBA00062861"/>
    </source>
</evidence>
<keyword evidence="5" id="KW-0479">Metal-binding</keyword>
<feature type="compositionally biased region" description="Gly residues" evidence="19">
    <location>
        <begin position="1128"/>
        <end position="1137"/>
    </location>
</feature>
<evidence type="ECO:0000256" key="4">
    <source>
        <dbReference type="ARBA" id="ARBA00022553"/>
    </source>
</evidence>
<sequence length="1538" mass="162915">MPLRTEAKETTALMSPTTATSVGKSIAGSPVPNYASRTHLRYSEIPAFMFQRTAIPSACHGGTRKRVVVYGGPSDLRGAARFGHTHACVNTAEATRSYQTTEGRSLGTSRAADVSAKSRSKSHRIDSMSRRKQARPQHLKSDDDPPILGVVSENGPYCAVWLRRCEPGRCPQGGAPHPPSPCPQGQLSTRSRLVIHLFCSHLPLRLPVSGEVLDDADSGNESRSGSEETHVCEKCCAEFFKWSDFCEHLKSCTKNPLVLIVNDDEVTPDPAREYPMEPSPVPSCPSEPADSEEAGEGRHTPPGSDEGAEVTLERTAVLEKEDEPMQVEMSPEKAPDPEDPDESPKPDVSLPQLEDAAPPSGAGYNMPTTNVTLETLHGTRVAVAQFSQSFRGAVAGGVSTMAVPMILDQLMALQQQQIHQLQLIEQIRSQVALMNRQAPAPSSVGHHSHHSASAGSQAAPSAGLPTMPGQLQLHGFITPPVHQLPIRVPPTLNGQGPASLSSALEGGHSHVSQTSGQLSSSVMNSNSSSGSSYPPSSCSVGPSPLPPTLVTSVSTNSTNSSSAGAGIGISSGVSLPRNTSSPPALTHGSLLNSPSNLPLIPHSSSSSVIFPNPLASIAATANALDPLSALMKHRKGKPPNVSVFDTKPSSDDPFFKHKCRFCAKVFGSDSALQIHLRSHTGERPFKCNICGNRFSTKGNLKVHFQRHKEKYPHIPMNPYPVPEYLDNVPTSSGIPYGMSLPPEKPVTTWLDSKPVLPTVPTTVGLQLPPTLPSMIGGYGDSPSLTPISRSPQRPSPPSSECASLSPNVLSTEASTTLTSASPQPDVGSDAPPVLKPEGIRLPPNCSTRPGESNTSAAAMTQVTLSATVTTTTGAAGQITDPTTPPSSASHPSLPMLSDQFKAKFPFGGLLDSMQTSETSKLQQLVENIDKKMTDPNQCVICHRVLSCQSALKMHYRIHTGERPFKCKICGRAFTTKGNLKTHFGVHRSKPPLRVQHSCPICQKKFTNAVVLQQHIRMHMGGQIPNTPLPESFQDMDADFSFDEKSVDDMSNYDDELIDEMEQAMEDEADVKDGEADPSKPVLSYGDLSPGSSPPTSVISSIAALENQMKMIDSTANMSRAFGLKPSENGGGLGGEGGDVLFANDSSSAVGDMENQSVGSPALSESSGSMQALSPARSQPESHCSRSPGLANNSRGNSEDPQDPGTATATVKSEKSETPSPGSVPAEHSGALDLTAAQPSRPYIKEENQFSMLFLGRDRGLSAPSLMGAAQSVVKLEMNGHGKPLSLSEGAHLHTGLQVPAAAPRTSVSPSLTPMLVPPPPRRTPKQHNCQSCGKNFSSASALQIHERTHTGEKPFACSICGRAFTTKGNLKVHMGTHMWNNAPARRGRRLSVENPMALLGGDSMKFSEMFQKDLAARAMNVDPGFWNQYAAAITSGLAMKNNEISVIQNGGIPPLPVSLGGGSIPSLGGMSGGMERARTGSSPPMTGLEKTSLEGLHIAHELGRAGPSRAVRFTYSNALPECVWKGTASSAVLLCDAG</sequence>
<dbReference type="GO" id="GO:0021772">
    <property type="term" value="P:olfactory bulb development"/>
    <property type="evidence" value="ECO:0007669"/>
    <property type="project" value="UniProtKB-ARBA"/>
</dbReference>